<dbReference type="Pfam" id="PF02801">
    <property type="entry name" value="Ketoacyl-synt_C"/>
    <property type="match status" value="1"/>
</dbReference>
<dbReference type="GO" id="GO:0006633">
    <property type="term" value="P:fatty acid biosynthetic process"/>
    <property type="evidence" value="ECO:0007669"/>
    <property type="project" value="InterPro"/>
</dbReference>
<dbReference type="InterPro" id="IPR001227">
    <property type="entry name" value="Ac_transferase_dom_sf"/>
</dbReference>
<dbReference type="InterPro" id="IPR014031">
    <property type="entry name" value="Ketoacyl_synth_C"/>
</dbReference>
<comment type="similarity">
    <text evidence="4">Belongs to the thiolase-like superfamily. Beta-ketoacyl-ACP synthases family.</text>
</comment>
<dbReference type="AlphaFoldDB" id="A0A8J7U1G2"/>
<dbReference type="InterPro" id="IPR050091">
    <property type="entry name" value="PKS_NRPS_Biosynth_Enz"/>
</dbReference>
<evidence type="ECO:0000256" key="2">
    <source>
        <dbReference type="ARBA" id="ARBA00022553"/>
    </source>
</evidence>
<dbReference type="GO" id="GO:0004312">
    <property type="term" value="F:fatty acid synthase activity"/>
    <property type="evidence" value="ECO:0007669"/>
    <property type="project" value="TreeGrafter"/>
</dbReference>
<evidence type="ECO:0000256" key="1">
    <source>
        <dbReference type="ARBA" id="ARBA00022450"/>
    </source>
</evidence>
<dbReference type="PROSITE" id="PS52004">
    <property type="entry name" value="KS3_2"/>
    <property type="match status" value="1"/>
</dbReference>
<dbReference type="Gene3D" id="3.30.70.3290">
    <property type="match status" value="1"/>
</dbReference>
<keyword evidence="1" id="KW-0596">Phosphopantetheine</keyword>
<evidence type="ECO:0000259" key="5">
    <source>
        <dbReference type="PROSITE" id="PS52004"/>
    </source>
</evidence>
<dbReference type="EMBL" id="JAFREP010000005">
    <property type="protein sequence ID" value="MBO1318153.1"/>
    <property type="molecule type" value="Genomic_DNA"/>
</dbReference>
<dbReference type="SUPFAM" id="SSF52151">
    <property type="entry name" value="FabD/lysophospholipase-like"/>
    <property type="match status" value="1"/>
</dbReference>
<dbReference type="Gene3D" id="3.40.47.10">
    <property type="match status" value="1"/>
</dbReference>
<dbReference type="RefSeq" id="WP_207857773.1">
    <property type="nucleotide sequence ID" value="NZ_JAFREP010000005.1"/>
</dbReference>
<dbReference type="PROSITE" id="PS00606">
    <property type="entry name" value="KS3_1"/>
    <property type="match status" value="1"/>
</dbReference>
<dbReference type="PANTHER" id="PTHR43775">
    <property type="entry name" value="FATTY ACID SYNTHASE"/>
    <property type="match status" value="1"/>
</dbReference>
<name>A0A8J7U1G2_9BACT</name>
<dbReference type="SMART" id="SM00825">
    <property type="entry name" value="PKS_KS"/>
    <property type="match status" value="1"/>
</dbReference>
<accession>A0A8J7U1G2</accession>
<protein>
    <submittedName>
        <fullName evidence="6">Type I polyketide synthase</fullName>
    </submittedName>
</protein>
<dbReference type="InterPro" id="IPR018201">
    <property type="entry name" value="Ketoacyl_synth_AS"/>
</dbReference>
<keyword evidence="2" id="KW-0597">Phosphoprotein</keyword>
<keyword evidence="3 4" id="KW-0808">Transferase</keyword>
<dbReference type="InterPro" id="IPR014030">
    <property type="entry name" value="Ketoacyl_synth_N"/>
</dbReference>
<evidence type="ECO:0000313" key="6">
    <source>
        <dbReference type="EMBL" id="MBO1318153.1"/>
    </source>
</evidence>
<comment type="caution">
    <text evidence="6">The sequence shown here is derived from an EMBL/GenBank/DDBJ whole genome shotgun (WGS) entry which is preliminary data.</text>
</comment>
<dbReference type="InterPro" id="IPR016035">
    <property type="entry name" value="Acyl_Trfase/lysoPLipase"/>
</dbReference>
<dbReference type="Pfam" id="PF22621">
    <property type="entry name" value="CurL-like_PKS_C"/>
    <property type="match status" value="1"/>
</dbReference>
<dbReference type="PANTHER" id="PTHR43775:SF37">
    <property type="entry name" value="SI:DKEY-61P9.11"/>
    <property type="match status" value="1"/>
</dbReference>
<organism evidence="6 7">
    <name type="scientific">Acanthopleuribacter pedis</name>
    <dbReference type="NCBI Taxonomy" id="442870"/>
    <lineage>
        <taxon>Bacteria</taxon>
        <taxon>Pseudomonadati</taxon>
        <taxon>Acidobacteriota</taxon>
        <taxon>Holophagae</taxon>
        <taxon>Acanthopleuribacterales</taxon>
        <taxon>Acanthopleuribacteraceae</taxon>
        <taxon>Acanthopleuribacter</taxon>
    </lineage>
</organism>
<dbReference type="Proteomes" id="UP000664417">
    <property type="component" value="Unassembled WGS sequence"/>
</dbReference>
<evidence type="ECO:0000256" key="4">
    <source>
        <dbReference type="RuleBase" id="RU003694"/>
    </source>
</evidence>
<keyword evidence="7" id="KW-1185">Reference proteome</keyword>
<proteinExistence type="inferred from homology"/>
<dbReference type="CDD" id="cd00833">
    <property type="entry name" value="PKS"/>
    <property type="match status" value="1"/>
</dbReference>
<dbReference type="SUPFAM" id="SSF53901">
    <property type="entry name" value="Thiolase-like"/>
    <property type="match status" value="2"/>
</dbReference>
<dbReference type="Gene3D" id="1.10.1240.100">
    <property type="match status" value="1"/>
</dbReference>
<gene>
    <name evidence="6" type="ORF">J3U88_06785</name>
</gene>
<dbReference type="Pfam" id="PF00109">
    <property type="entry name" value="ketoacyl-synt"/>
    <property type="match status" value="1"/>
</dbReference>
<evidence type="ECO:0000256" key="3">
    <source>
        <dbReference type="ARBA" id="ARBA00022679"/>
    </source>
</evidence>
<dbReference type="InterPro" id="IPR016039">
    <property type="entry name" value="Thiolase-like"/>
</dbReference>
<feature type="domain" description="Ketosynthase family 3 (KS3)" evidence="5">
    <location>
        <begin position="6"/>
        <end position="435"/>
    </location>
</feature>
<dbReference type="InterPro" id="IPR020841">
    <property type="entry name" value="PKS_Beta-ketoAc_synthase_dom"/>
</dbReference>
<evidence type="ECO:0000313" key="7">
    <source>
        <dbReference type="Proteomes" id="UP000664417"/>
    </source>
</evidence>
<dbReference type="Gene3D" id="3.40.366.10">
    <property type="entry name" value="Malonyl-Coenzyme A Acyl Carrier Protein, domain 2"/>
    <property type="match status" value="1"/>
</dbReference>
<reference evidence="6" key="1">
    <citation type="submission" date="2021-03" db="EMBL/GenBank/DDBJ databases">
        <authorList>
            <person name="Wang G."/>
        </authorList>
    </citation>
    <scope>NUCLEOTIDE SEQUENCE</scope>
    <source>
        <strain evidence="6">KCTC 12899</strain>
    </source>
</reference>
<sequence length="802" mass="86754">MWEMNGTEVAIIGMSGRFPGAASVDAFWEMLCAGRDAFVPLSDEQSLALGADPRFLQMPAFKRVMCAMGGVDQFDPDFFDIPKSFANVMDPQQRIFLECCWEAFESAGYNPSAGGDVVGVFAAADQSSYLIFNLIPEMPRLMGEITIDDMESANSNDFVASRVSYHLNLTGPSYTIKCGCSSALVAVHNACNALLEEECDMALAGGVSILVHKLGGYLAEEKDFHAKSGRMQPFDKDASGFIRGAGGGVVLLKRLEDALSDGDNIVAVIRGSATTNDGGDKAQFSSSSVSGIAAAAIEGLAVSGAHASSLQYLEGMGLAWPTDDHIEVRALSHAFRADGALENEFCLLGSPKGNIGHLSAASGIAGLLKATCAVDRGFIPKIANLEHPDPKIDFPSTPFVPVLENQEWPESNGPRRAGVNIRGAGGTNVFMVVEQAPPQERQTQRRAAYFFPISARTPTALATIRENLATFLTEPKQRLQPADVAFTLQIGRKPFAHRMGWVATSLEELIEALRGDEAPVAFRGAHEVSESVDPVFYYGSVDESRLLAELHFIHDEPICSTMFINLWQRAGLNNDGGLGFLKRVKETNLDGLEEVDKAVAHLLACYVITDWWRFRGVTPRAVVGQGLGDLVAAAVAGAAGLPQMVALLRQCLQAGGEVGPDDLPVRFKVPELTWYSGLIGGDSGFKGIPVPEYIEHYRAGACKKDEAFAEIENAGFMYIFDVSGKDQPSGVEPALEANGLRVAHGPFTDHFILSQVAELWLAGVDVQWKQFYGEDHPHRVALPSYPFERQRCWVDRQSATRP</sequence>
<dbReference type="GO" id="GO:0004315">
    <property type="term" value="F:3-oxoacyl-[acyl-carrier-protein] synthase activity"/>
    <property type="evidence" value="ECO:0007669"/>
    <property type="project" value="InterPro"/>
</dbReference>